<keyword evidence="2" id="KW-1185">Reference proteome</keyword>
<name>A0AAP2DD51_9BACT</name>
<dbReference type="AlphaFoldDB" id="A0AAP2DD51"/>
<accession>A0AAP2DD51</accession>
<protein>
    <submittedName>
        <fullName evidence="1">Uncharacterized protein</fullName>
    </submittedName>
</protein>
<comment type="caution">
    <text evidence="1">The sequence shown here is derived from an EMBL/GenBank/DDBJ whole genome shotgun (WGS) entry which is preliminary data.</text>
</comment>
<evidence type="ECO:0000313" key="1">
    <source>
        <dbReference type="EMBL" id="MBT1689162.1"/>
    </source>
</evidence>
<dbReference type="Proteomes" id="UP001319180">
    <property type="component" value="Unassembled WGS sequence"/>
</dbReference>
<dbReference type="EMBL" id="JAHESC010000036">
    <property type="protein sequence ID" value="MBT1689162.1"/>
    <property type="molecule type" value="Genomic_DNA"/>
</dbReference>
<sequence>MSLRRIILSIKDIQRLTGRSERQSRRILVAVRKKLGKQPRQPVSIQEYCRYTGLHEEDVARYLGIYE</sequence>
<reference evidence="1 2" key="1">
    <citation type="submission" date="2021-05" db="EMBL/GenBank/DDBJ databases">
        <title>A Polyphasic approach of four new species of the genus Ohtaekwangia: Ohtaekwangia histidinii sp. nov., Ohtaekwangia cretensis sp. nov., Ohtaekwangia indiensis sp. nov., Ohtaekwangia reichenbachii sp. nov. from diverse environment.</title>
        <authorList>
            <person name="Octaviana S."/>
        </authorList>
    </citation>
    <scope>NUCLEOTIDE SEQUENCE [LARGE SCALE GENOMIC DNA]</scope>
    <source>
        <strain evidence="1 2">PWU37</strain>
    </source>
</reference>
<organism evidence="1 2">
    <name type="scientific">Dawidia soli</name>
    <dbReference type="NCBI Taxonomy" id="2782352"/>
    <lineage>
        <taxon>Bacteria</taxon>
        <taxon>Pseudomonadati</taxon>
        <taxon>Bacteroidota</taxon>
        <taxon>Cytophagia</taxon>
        <taxon>Cytophagales</taxon>
        <taxon>Chryseotaleaceae</taxon>
        <taxon>Dawidia</taxon>
    </lineage>
</organism>
<proteinExistence type="predicted"/>
<gene>
    <name evidence="1" type="ORF">KK078_21530</name>
</gene>
<dbReference type="RefSeq" id="WP_254092387.1">
    <property type="nucleotide sequence ID" value="NZ_JAHESC010000036.1"/>
</dbReference>
<evidence type="ECO:0000313" key="2">
    <source>
        <dbReference type="Proteomes" id="UP001319180"/>
    </source>
</evidence>